<feature type="non-terminal residue" evidence="1">
    <location>
        <position position="62"/>
    </location>
</feature>
<accession>A0ABQ9HD95</accession>
<organism evidence="1 2">
    <name type="scientific">Dryococelus australis</name>
    <dbReference type="NCBI Taxonomy" id="614101"/>
    <lineage>
        <taxon>Eukaryota</taxon>
        <taxon>Metazoa</taxon>
        <taxon>Ecdysozoa</taxon>
        <taxon>Arthropoda</taxon>
        <taxon>Hexapoda</taxon>
        <taxon>Insecta</taxon>
        <taxon>Pterygota</taxon>
        <taxon>Neoptera</taxon>
        <taxon>Polyneoptera</taxon>
        <taxon>Phasmatodea</taxon>
        <taxon>Verophasmatodea</taxon>
        <taxon>Anareolatae</taxon>
        <taxon>Phasmatidae</taxon>
        <taxon>Eurycanthinae</taxon>
        <taxon>Dryococelus</taxon>
    </lineage>
</organism>
<sequence>MTIDCRLVSKFRVLETAINCNVNTIDTLIKAVCMLCNYIKMYDGVFCNAAQQHHVQHEMTPH</sequence>
<dbReference type="EMBL" id="JARBHB010000006">
    <property type="protein sequence ID" value="KAJ8882251.1"/>
    <property type="molecule type" value="Genomic_DNA"/>
</dbReference>
<keyword evidence="2" id="KW-1185">Reference proteome</keyword>
<name>A0ABQ9HD95_9NEOP</name>
<gene>
    <name evidence="1" type="ORF">PR048_018739</name>
</gene>
<comment type="caution">
    <text evidence="1">The sequence shown here is derived from an EMBL/GenBank/DDBJ whole genome shotgun (WGS) entry which is preliminary data.</text>
</comment>
<reference evidence="1 2" key="1">
    <citation type="submission" date="2023-02" db="EMBL/GenBank/DDBJ databases">
        <title>LHISI_Scaffold_Assembly.</title>
        <authorList>
            <person name="Stuart O.P."/>
            <person name="Cleave R."/>
            <person name="Magrath M.J.L."/>
            <person name="Mikheyev A.S."/>
        </authorList>
    </citation>
    <scope>NUCLEOTIDE SEQUENCE [LARGE SCALE GENOMIC DNA]</scope>
    <source>
        <strain evidence="1">Daus_M_001</strain>
        <tissue evidence="1">Leg muscle</tissue>
    </source>
</reference>
<proteinExistence type="predicted"/>
<dbReference type="Proteomes" id="UP001159363">
    <property type="component" value="Chromosome 5"/>
</dbReference>
<evidence type="ECO:0000313" key="2">
    <source>
        <dbReference type="Proteomes" id="UP001159363"/>
    </source>
</evidence>
<protein>
    <submittedName>
        <fullName evidence="1">Uncharacterized protein</fullName>
    </submittedName>
</protein>
<evidence type="ECO:0000313" key="1">
    <source>
        <dbReference type="EMBL" id="KAJ8882251.1"/>
    </source>
</evidence>